<reference evidence="3 4" key="1">
    <citation type="submission" date="2020-02" db="EMBL/GenBank/DDBJ databases">
        <title>Paenibacillus sp. nov., isolated from rhizosphere soil of tomato.</title>
        <authorList>
            <person name="Weon H.-Y."/>
            <person name="Lee S.A."/>
        </authorList>
    </citation>
    <scope>NUCLEOTIDE SEQUENCE [LARGE SCALE GENOMIC DNA]</scope>
    <source>
        <strain evidence="3 4">14171R-81</strain>
    </source>
</reference>
<dbReference type="EMBL" id="CP048286">
    <property type="protein sequence ID" value="QHW32603.1"/>
    <property type="molecule type" value="Genomic_DNA"/>
</dbReference>
<organism evidence="3 4">
    <name type="scientific">Paenibacillus rhizovicinus</name>
    <dbReference type="NCBI Taxonomy" id="2704463"/>
    <lineage>
        <taxon>Bacteria</taxon>
        <taxon>Bacillati</taxon>
        <taxon>Bacillota</taxon>
        <taxon>Bacilli</taxon>
        <taxon>Bacillales</taxon>
        <taxon>Paenibacillaceae</taxon>
        <taxon>Paenibacillus</taxon>
    </lineage>
</organism>
<evidence type="ECO:0000313" key="4">
    <source>
        <dbReference type="Proteomes" id="UP000479114"/>
    </source>
</evidence>
<dbReference type="Proteomes" id="UP000479114">
    <property type="component" value="Chromosome"/>
</dbReference>
<evidence type="ECO:0000313" key="3">
    <source>
        <dbReference type="EMBL" id="QHW32603.1"/>
    </source>
</evidence>
<gene>
    <name evidence="3" type="ORF">GZH47_18465</name>
</gene>
<evidence type="ECO:0000259" key="1">
    <source>
        <dbReference type="Pfam" id="PF01973"/>
    </source>
</evidence>
<accession>A0A6C0P442</accession>
<protein>
    <submittedName>
        <fullName evidence="3">Motility associated factor glycosyltransferase family protein</fullName>
    </submittedName>
</protein>
<sequence length="751" mass="86443">MQHETISFESVLEDVKDFLPRLIGACGSVSELFYVPVTEQTWTEFSEFLEGTNDLYKTVVWLRSELEPRANIDVFYTVIAGFADQLAYKFSEMNRLMDEEQYVHAADYLKYELLGLFQAFAMKLGEKQEIIALRVEKNMAYLKEHYPNVYDQLHNIQLDHMNYQITYASNGSPNLYIRTDDNRSLYMYSNYVPEYEAAQWVESQRDAMVDKTNIIVYGIGLGYHLSELARKYPLYNFFIYEPDEQVLLATVQAIDLEQLFSQLKIDWFFIGDNKMQRHRVFFQFANLAKGDTAILSLPVYDKLNAAMKLTFFEDAKVAIKHYGMSARTMAYYGIQIYQNRMYNMSHLINTPSIMGMKNKLKGSKAVIVGAGPSLEKDIELLRKLKDHAFIIAAGSAIQSLMHFGITPHLVVTLDYSEANNRAFSHMDIDDVPILYSPQLKYKILDHKKKLMHFLMRNDYEAYYHLACESDEPLFSTTPSVTGPTVEAMIYMGCDEIVFTGQDFSYPSEHMYAAGAKHVDEEQNHTIISGAKLEIENVRGGMNRTNDMMQVTLGEIEKVLESNSHIKFTNSSQVGAKIKHTEWESMESVLRRLGGEKLPSDAFDKAMQEHLRPYDAKRKSVIYDRLIRTPDELEHIETTLRKIDRKLRALPALSRVKPQKCHKEMIDIEVMWGTVVHTKVFEYALGATLSNEIRNFDRDVKEVVEEINLVRKADLFCQVLGAISKAIVEMLPTMKGIVAESIRRTDEQYVPG</sequence>
<dbReference type="Pfam" id="PF20157">
    <property type="entry name" value="Maf_flag10_N"/>
    <property type="match status" value="1"/>
</dbReference>
<proteinExistence type="predicted"/>
<dbReference type="KEGG" id="prz:GZH47_18465"/>
<dbReference type="GO" id="GO:0016740">
    <property type="term" value="F:transferase activity"/>
    <property type="evidence" value="ECO:0007669"/>
    <property type="project" value="UniProtKB-KW"/>
</dbReference>
<dbReference type="InterPro" id="IPR002826">
    <property type="entry name" value="MptE-like"/>
</dbReference>
<feature type="domain" description="Glycosyltransferase Maf N-terminal" evidence="2">
    <location>
        <begin position="181"/>
        <end position="264"/>
    </location>
</feature>
<dbReference type="Pfam" id="PF01973">
    <property type="entry name" value="MptE-like"/>
    <property type="match status" value="1"/>
</dbReference>
<feature type="domain" description="6-hydroxymethylpterin diphosphokinase MptE-like" evidence="1">
    <location>
        <begin position="339"/>
        <end position="506"/>
    </location>
</feature>
<keyword evidence="4" id="KW-1185">Reference proteome</keyword>
<dbReference type="PANTHER" id="PTHR41786">
    <property type="entry name" value="MOTILITY ACCESSORY FACTOR MAF"/>
    <property type="match status" value="1"/>
</dbReference>
<dbReference type="PANTHER" id="PTHR41786:SF1">
    <property type="entry name" value="6-HYDROXYMETHYLPTERIN DIPHOSPHOKINASE MPTE-LIKE DOMAIN-CONTAINING PROTEIN"/>
    <property type="match status" value="1"/>
</dbReference>
<dbReference type="RefSeq" id="WP_162642457.1">
    <property type="nucleotide sequence ID" value="NZ_CP048286.1"/>
</dbReference>
<dbReference type="AlphaFoldDB" id="A0A6C0P442"/>
<name>A0A6C0P442_9BACL</name>
<keyword evidence="3" id="KW-0808">Transferase</keyword>
<evidence type="ECO:0000259" key="2">
    <source>
        <dbReference type="Pfam" id="PF20157"/>
    </source>
</evidence>
<dbReference type="InterPro" id="IPR045376">
    <property type="entry name" value="Maf_N"/>
</dbReference>